<dbReference type="PANTHER" id="PTHR36102">
    <property type="entry name" value="CHROMOSOME 10, WHOLE GENOME SHOTGUN SEQUENCE"/>
    <property type="match status" value="1"/>
</dbReference>
<feature type="region of interest" description="Disordered" evidence="1">
    <location>
        <begin position="471"/>
        <end position="611"/>
    </location>
</feature>
<evidence type="ECO:0000259" key="2">
    <source>
        <dbReference type="Pfam" id="PF11001"/>
    </source>
</evidence>
<dbReference type="GeneID" id="87882675"/>
<dbReference type="RefSeq" id="XP_062718174.1">
    <property type="nucleotide sequence ID" value="XM_062863846.1"/>
</dbReference>
<feature type="region of interest" description="Disordered" evidence="1">
    <location>
        <begin position="348"/>
        <end position="382"/>
    </location>
</feature>
<reference evidence="3" key="1">
    <citation type="journal article" date="2023" name="Mol. Phylogenet. Evol.">
        <title>Genome-scale phylogeny and comparative genomics of the fungal order Sordariales.</title>
        <authorList>
            <person name="Hensen N."/>
            <person name="Bonometti L."/>
            <person name="Westerberg I."/>
            <person name="Brannstrom I.O."/>
            <person name="Guillou S."/>
            <person name="Cros-Aarteil S."/>
            <person name="Calhoun S."/>
            <person name="Haridas S."/>
            <person name="Kuo A."/>
            <person name="Mondo S."/>
            <person name="Pangilinan J."/>
            <person name="Riley R."/>
            <person name="LaButti K."/>
            <person name="Andreopoulos B."/>
            <person name="Lipzen A."/>
            <person name="Chen C."/>
            <person name="Yan M."/>
            <person name="Daum C."/>
            <person name="Ng V."/>
            <person name="Clum A."/>
            <person name="Steindorff A."/>
            <person name="Ohm R.A."/>
            <person name="Martin F."/>
            <person name="Silar P."/>
            <person name="Natvig D.O."/>
            <person name="Lalanne C."/>
            <person name="Gautier V."/>
            <person name="Ament-Velasquez S.L."/>
            <person name="Kruys A."/>
            <person name="Hutchinson M.I."/>
            <person name="Powell A.J."/>
            <person name="Barry K."/>
            <person name="Miller A.N."/>
            <person name="Grigoriev I.V."/>
            <person name="Debuchy R."/>
            <person name="Gladieux P."/>
            <person name="Hiltunen Thoren M."/>
            <person name="Johannesson H."/>
        </authorList>
    </citation>
    <scope>NUCLEOTIDE SEQUENCE</scope>
    <source>
        <strain evidence="3">CBS 333.67</strain>
    </source>
</reference>
<dbReference type="InterPro" id="IPR021264">
    <property type="entry name" value="AFUB_079030/YDR124W-like"/>
</dbReference>
<organism evidence="3 4">
    <name type="scientific">Chaetomium strumarium</name>
    <dbReference type="NCBI Taxonomy" id="1170767"/>
    <lineage>
        <taxon>Eukaryota</taxon>
        <taxon>Fungi</taxon>
        <taxon>Dikarya</taxon>
        <taxon>Ascomycota</taxon>
        <taxon>Pezizomycotina</taxon>
        <taxon>Sordariomycetes</taxon>
        <taxon>Sordariomycetidae</taxon>
        <taxon>Sordariales</taxon>
        <taxon>Chaetomiaceae</taxon>
        <taxon>Chaetomium</taxon>
    </lineage>
</organism>
<comment type="caution">
    <text evidence="3">The sequence shown here is derived from an EMBL/GenBank/DDBJ whole genome shotgun (WGS) entry which is preliminary data.</text>
</comment>
<name>A0AAJ0GLY4_9PEZI</name>
<accession>A0AAJ0GLY4</accession>
<feature type="compositionally biased region" description="Acidic residues" evidence="1">
    <location>
        <begin position="348"/>
        <end position="359"/>
    </location>
</feature>
<feature type="compositionally biased region" description="Pro residues" evidence="1">
    <location>
        <begin position="571"/>
        <end position="586"/>
    </location>
</feature>
<dbReference type="Proteomes" id="UP001273166">
    <property type="component" value="Unassembled WGS sequence"/>
</dbReference>
<proteinExistence type="predicted"/>
<dbReference type="PANTHER" id="PTHR36102:SF1">
    <property type="entry name" value="YDR124W-LIKE HELICAL BUNDLE DOMAIN-CONTAINING PROTEIN"/>
    <property type="match status" value="1"/>
</dbReference>
<dbReference type="Pfam" id="PF11001">
    <property type="entry name" value="AFUB_07903_YDR124W_hel"/>
    <property type="match status" value="1"/>
</dbReference>
<feature type="compositionally biased region" description="Basic residues" evidence="1">
    <location>
        <begin position="546"/>
        <end position="562"/>
    </location>
</feature>
<reference evidence="3" key="2">
    <citation type="submission" date="2023-06" db="EMBL/GenBank/DDBJ databases">
        <authorList>
            <consortium name="Lawrence Berkeley National Laboratory"/>
            <person name="Mondo S.J."/>
            <person name="Hensen N."/>
            <person name="Bonometti L."/>
            <person name="Westerberg I."/>
            <person name="Brannstrom I.O."/>
            <person name="Guillou S."/>
            <person name="Cros-Aarteil S."/>
            <person name="Calhoun S."/>
            <person name="Haridas S."/>
            <person name="Kuo A."/>
            <person name="Pangilinan J."/>
            <person name="Riley R."/>
            <person name="Labutti K."/>
            <person name="Andreopoulos B."/>
            <person name="Lipzen A."/>
            <person name="Chen C."/>
            <person name="Yanf M."/>
            <person name="Daum C."/>
            <person name="Ng V."/>
            <person name="Clum A."/>
            <person name="Steindorff A."/>
            <person name="Ohm R."/>
            <person name="Martin F."/>
            <person name="Silar P."/>
            <person name="Natvig D."/>
            <person name="Lalanne C."/>
            <person name="Gautier V."/>
            <person name="Ament-Velasquez S.L."/>
            <person name="Kruys A."/>
            <person name="Hutchinson M.I."/>
            <person name="Powell A.J."/>
            <person name="Barry K."/>
            <person name="Miller A.N."/>
            <person name="Grigoriev I.V."/>
            <person name="Debuchy R."/>
            <person name="Gladieux P."/>
            <person name="Thoren M.H."/>
            <person name="Johannesson H."/>
        </authorList>
    </citation>
    <scope>NUCLEOTIDE SEQUENCE</scope>
    <source>
        <strain evidence="3">CBS 333.67</strain>
    </source>
</reference>
<evidence type="ECO:0000256" key="1">
    <source>
        <dbReference type="SAM" id="MobiDB-lite"/>
    </source>
</evidence>
<keyword evidence="4" id="KW-1185">Reference proteome</keyword>
<dbReference type="InterPro" id="IPR047092">
    <property type="entry name" value="AFUB_07903/YDR124W-like_hel"/>
</dbReference>
<dbReference type="EMBL" id="JAUDZG010000007">
    <property type="protein sequence ID" value="KAK3302394.1"/>
    <property type="molecule type" value="Genomic_DNA"/>
</dbReference>
<sequence>MVTVHGNVSYCPSCSRQWEAGRSVLDQVMEDANFSEARSSPPMTVARALRQHCNIPYESFLLAVHLGKGGFVYFSGPNSIPEEDIRKIFNREKFLKYQNSTSSRVNLSRTYDQDRYYQGATGGGHSAMGGLRVDEQWARPPRRNKRPRAGMIPRDLEDVPPVIAPSKIPIQIGDENAVWKFYEHRFKCIQQTACKIMAKPIIKLISPKKQANNPYTGGDLTAPAWWPKPWGPGEKDKVRHVEPDHQWKKERVILLTHIVKMIVDPEKQPPEIQRLGVTVAKIEAVTMEALAPFFDDGSKPRNANKRSILKELFRVARAEERYRRKEIDGTSFINVTADDMVMNYCFDEDDEEEDEEEEASDVKEEYKSANLTSTSAVSPSRTMGMAPAMLPALPPATTSSMMAAPVQATPFVNSLPPRNHQFGAPMLPSDLPPPDQYHYPESGSLVAMGGQPHLQVHHPTAADVEMHDVLASPHQQQQHHHPQTLHSNTNRRPSLFTPTTEFGSASTSAMYPNPWGMQSPSHQQSTPSTTATASPDAQPLYAYPTAHHHHHHHQHHQHHQHHHPEQVGQQAPPPPPPLPQPLPPPMSMQQHPPQQQQQQQTGSPYGGHYHSAFDTLSQQQQHQNYQQEQHQLTTPFRGGTIHLSYHPPYQGTSARGQGLHGQGL</sequence>
<feature type="region of interest" description="Disordered" evidence="1">
    <location>
        <begin position="637"/>
        <end position="664"/>
    </location>
</feature>
<feature type="compositionally biased region" description="Polar residues" evidence="1">
    <location>
        <begin position="369"/>
        <end position="381"/>
    </location>
</feature>
<gene>
    <name evidence="3" type="ORF">B0T15DRAFT_303917</name>
</gene>
<evidence type="ECO:0000313" key="3">
    <source>
        <dbReference type="EMBL" id="KAK3302394.1"/>
    </source>
</evidence>
<feature type="compositionally biased region" description="Low complexity" evidence="1">
    <location>
        <begin position="587"/>
        <end position="600"/>
    </location>
</feature>
<evidence type="ECO:0000313" key="4">
    <source>
        <dbReference type="Proteomes" id="UP001273166"/>
    </source>
</evidence>
<feature type="compositionally biased region" description="Low complexity" evidence="1">
    <location>
        <begin position="518"/>
        <end position="539"/>
    </location>
</feature>
<feature type="compositionally biased region" description="Polar residues" evidence="1">
    <location>
        <begin position="484"/>
        <end position="510"/>
    </location>
</feature>
<feature type="domain" description="Subtelomeric hrmA-associated cluster protein AFUB-079030/YDR124W-like helical bundle" evidence="2">
    <location>
        <begin position="171"/>
        <end position="317"/>
    </location>
</feature>
<dbReference type="AlphaFoldDB" id="A0AAJ0GLY4"/>
<protein>
    <recommendedName>
        <fullName evidence="2">Subtelomeric hrmA-associated cluster protein AFUB-079030/YDR124W-like helical bundle domain-containing protein</fullName>
    </recommendedName>
</protein>